<keyword evidence="3" id="KW-1185">Reference proteome</keyword>
<evidence type="ECO:0000256" key="1">
    <source>
        <dbReference type="SAM" id="SignalP"/>
    </source>
</evidence>
<dbReference type="EMBL" id="JBHTIM010000001">
    <property type="protein sequence ID" value="MFD0781468.1"/>
    <property type="molecule type" value="Genomic_DNA"/>
</dbReference>
<proteinExistence type="predicted"/>
<accession>A0ABW2ZSQ2</accession>
<organism evidence="2 3">
    <name type="scientific">Microbacterium koreense</name>
    <dbReference type="NCBI Taxonomy" id="323761"/>
    <lineage>
        <taxon>Bacteria</taxon>
        <taxon>Bacillati</taxon>
        <taxon>Actinomycetota</taxon>
        <taxon>Actinomycetes</taxon>
        <taxon>Micrococcales</taxon>
        <taxon>Microbacteriaceae</taxon>
        <taxon>Microbacterium</taxon>
    </lineage>
</organism>
<sequence length="207" mass="21212">MTSRSRLRLSVVAAGILALGVAGCATPSPDAPGGLPSSTVPAPPIGEVIGQGTVLDDGEGAELCLGAVMASNPPQCSGIPLVDWSWDAVDGEETASGTTWGTYAVQGTYDGRSFTVTRTPIMLALYDPMAPADPTGGRPGAGTEAQLQEIQDEVPALFGDAALSSYADDGWLWIDVVWDDGTWQDAMDAAYGDDVVIVRSALQPAGG</sequence>
<evidence type="ECO:0000313" key="3">
    <source>
        <dbReference type="Proteomes" id="UP001597042"/>
    </source>
</evidence>
<name>A0ABW2ZSQ2_9MICO</name>
<comment type="caution">
    <text evidence="2">The sequence shown here is derived from an EMBL/GenBank/DDBJ whole genome shotgun (WGS) entry which is preliminary data.</text>
</comment>
<reference evidence="3" key="1">
    <citation type="journal article" date="2019" name="Int. J. Syst. Evol. Microbiol.">
        <title>The Global Catalogue of Microorganisms (GCM) 10K type strain sequencing project: providing services to taxonomists for standard genome sequencing and annotation.</title>
        <authorList>
            <consortium name="The Broad Institute Genomics Platform"/>
            <consortium name="The Broad Institute Genome Sequencing Center for Infectious Disease"/>
            <person name="Wu L."/>
            <person name="Ma J."/>
        </authorList>
    </citation>
    <scope>NUCLEOTIDE SEQUENCE [LARGE SCALE GENOMIC DNA]</scope>
    <source>
        <strain evidence="3">CCUG 50754</strain>
    </source>
</reference>
<feature type="chain" id="PRO_5045693431" evidence="1">
    <location>
        <begin position="25"/>
        <end position="207"/>
    </location>
</feature>
<keyword evidence="1" id="KW-0732">Signal</keyword>
<dbReference type="Proteomes" id="UP001597042">
    <property type="component" value="Unassembled WGS sequence"/>
</dbReference>
<evidence type="ECO:0000313" key="2">
    <source>
        <dbReference type="EMBL" id="MFD0781468.1"/>
    </source>
</evidence>
<dbReference type="RefSeq" id="WP_378751848.1">
    <property type="nucleotide sequence ID" value="NZ_JBHSSV010000007.1"/>
</dbReference>
<gene>
    <name evidence="2" type="ORF">ACFQZV_09185</name>
</gene>
<dbReference type="PROSITE" id="PS51257">
    <property type="entry name" value="PROKAR_LIPOPROTEIN"/>
    <property type="match status" value="1"/>
</dbReference>
<protein>
    <submittedName>
        <fullName evidence="2">Uncharacterized protein</fullName>
    </submittedName>
</protein>
<feature type="signal peptide" evidence="1">
    <location>
        <begin position="1"/>
        <end position="24"/>
    </location>
</feature>